<comment type="subcellular location">
    <subcellularLocation>
        <location evidence="1">Membrane</location>
        <topology evidence="1">Multi-pass membrane protein</topology>
    </subcellularLocation>
</comment>
<dbReference type="Proteomes" id="UP000483286">
    <property type="component" value="Unassembled WGS sequence"/>
</dbReference>
<evidence type="ECO:0000256" key="2">
    <source>
        <dbReference type="ARBA" id="ARBA00007362"/>
    </source>
</evidence>
<feature type="transmembrane region" description="Helical" evidence="6">
    <location>
        <begin position="88"/>
        <end position="109"/>
    </location>
</feature>
<keyword evidence="4 6" id="KW-1133">Transmembrane helix</keyword>
<reference evidence="8 9" key="1">
    <citation type="submission" date="2019-12" db="EMBL/GenBank/DDBJ databases">
        <title>Deinococcus sp. HMF7620 Genome sequencing and assembly.</title>
        <authorList>
            <person name="Kang H."/>
            <person name="Kim H."/>
            <person name="Joh K."/>
        </authorList>
    </citation>
    <scope>NUCLEOTIDE SEQUENCE [LARGE SCALE GENOMIC DNA]</scope>
    <source>
        <strain evidence="8 9">HMF7620</strain>
    </source>
</reference>
<dbReference type="AlphaFoldDB" id="A0A7C9M644"/>
<feature type="domain" description="EamA" evidence="7">
    <location>
        <begin position="145"/>
        <end position="272"/>
    </location>
</feature>
<feature type="transmembrane region" description="Helical" evidence="6">
    <location>
        <begin position="63"/>
        <end position="82"/>
    </location>
</feature>
<sequence>MKASSALWLAALAPLSWGTSYVVLEQLQPMPPLTVAALRALGAGVLLLLVVRQWPRGAWWWKSLLLGTLNFGLFFGTLFLGASRLGGGVTATLGALGPLLILAFNLLALRQPPTRQALSAALLGLVGVALLVLGPGAHLDALGLAAGLLSVVAASGGYLLAGAWGTPSGTGLLAVTAWQLCWGGLLLLPMALLLDGLPAAPTPAQWAPLAYLIVVGTAAAYALWFRGIQSTSALQVSLLTRLSPATALALDFWQGRSLSAAQWLGLGLIALSFLPPRQKTAAPAQPTP</sequence>
<dbReference type="InterPro" id="IPR050638">
    <property type="entry name" value="AA-Vitamin_Transporters"/>
</dbReference>
<gene>
    <name evidence="8" type="ORF">GO986_00445</name>
</gene>
<evidence type="ECO:0000313" key="9">
    <source>
        <dbReference type="Proteomes" id="UP000483286"/>
    </source>
</evidence>
<evidence type="ECO:0000256" key="1">
    <source>
        <dbReference type="ARBA" id="ARBA00004141"/>
    </source>
</evidence>
<organism evidence="8 9">
    <name type="scientific">Deinococcus arboris</name>
    <dbReference type="NCBI Taxonomy" id="2682977"/>
    <lineage>
        <taxon>Bacteria</taxon>
        <taxon>Thermotogati</taxon>
        <taxon>Deinococcota</taxon>
        <taxon>Deinococci</taxon>
        <taxon>Deinococcales</taxon>
        <taxon>Deinococcaceae</taxon>
        <taxon>Deinococcus</taxon>
    </lineage>
</organism>
<accession>A0A7C9M644</accession>
<dbReference type="InterPro" id="IPR000620">
    <property type="entry name" value="EamA_dom"/>
</dbReference>
<keyword evidence="5 6" id="KW-0472">Membrane</keyword>
<evidence type="ECO:0000256" key="5">
    <source>
        <dbReference type="ARBA" id="ARBA00023136"/>
    </source>
</evidence>
<comment type="similarity">
    <text evidence="2">Belongs to the EamA transporter family.</text>
</comment>
<dbReference type="PANTHER" id="PTHR32322">
    <property type="entry name" value="INNER MEMBRANE TRANSPORTER"/>
    <property type="match status" value="1"/>
</dbReference>
<keyword evidence="3 6" id="KW-0812">Transmembrane</keyword>
<comment type="caution">
    <text evidence="8">The sequence shown here is derived from an EMBL/GenBank/DDBJ whole genome shotgun (WGS) entry which is preliminary data.</text>
</comment>
<feature type="transmembrane region" description="Helical" evidence="6">
    <location>
        <begin position="116"/>
        <end position="135"/>
    </location>
</feature>
<keyword evidence="9" id="KW-1185">Reference proteome</keyword>
<feature type="transmembrane region" description="Helical" evidence="6">
    <location>
        <begin position="34"/>
        <end position="51"/>
    </location>
</feature>
<dbReference type="Pfam" id="PF00892">
    <property type="entry name" value="EamA"/>
    <property type="match status" value="2"/>
</dbReference>
<evidence type="ECO:0000313" key="8">
    <source>
        <dbReference type="EMBL" id="MVN85239.1"/>
    </source>
</evidence>
<dbReference type="SUPFAM" id="SSF103481">
    <property type="entry name" value="Multidrug resistance efflux transporter EmrE"/>
    <property type="match status" value="2"/>
</dbReference>
<evidence type="ECO:0000256" key="3">
    <source>
        <dbReference type="ARBA" id="ARBA00022692"/>
    </source>
</evidence>
<dbReference type="PANTHER" id="PTHR32322:SF2">
    <property type="entry name" value="EAMA DOMAIN-CONTAINING PROTEIN"/>
    <property type="match status" value="1"/>
</dbReference>
<feature type="transmembrane region" description="Helical" evidence="6">
    <location>
        <begin position="206"/>
        <end position="225"/>
    </location>
</feature>
<dbReference type="GO" id="GO:0016020">
    <property type="term" value="C:membrane"/>
    <property type="evidence" value="ECO:0007669"/>
    <property type="project" value="UniProtKB-SubCell"/>
</dbReference>
<evidence type="ECO:0000259" key="7">
    <source>
        <dbReference type="Pfam" id="PF00892"/>
    </source>
</evidence>
<evidence type="ECO:0000256" key="6">
    <source>
        <dbReference type="SAM" id="Phobius"/>
    </source>
</evidence>
<feature type="transmembrane region" description="Helical" evidence="6">
    <location>
        <begin position="141"/>
        <end position="160"/>
    </location>
</feature>
<feature type="transmembrane region" description="Helical" evidence="6">
    <location>
        <begin position="172"/>
        <end position="194"/>
    </location>
</feature>
<dbReference type="EMBL" id="WQLB01000001">
    <property type="protein sequence ID" value="MVN85239.1"/>
    <property type="molecule type" value="Genomic_DNA"/>
</dbReference>
<proteinExistence type="inferred from homology"/>
<feature type="domain" description="EamA" evidence="7">
    <location>
        <begin position="6"/>
        <end position="132"/>
    </location>
</feature>
<dbReference type="RefSeq" id="WP_157457267.1">
    <property type="nucleotide sequence ID" value="NZ_WQLB01000001.1"/>
</dbReference>
<protein>
    <submittedName>
        <fullName evidence="8">EamA family transporter</fullName>
    </submittedName>
</protein>
<name>A0A7C9M644_9DEIO</name>
<dbReference type="InterPro" id="IPR037185">
    <property type="entry name" value="EmrE-like"/>
</dbReference>
<evidence type="ECO:0000256" key="4">
    <source>
        <dbReference type="ARBA" id="ARBA00022989"/>
    </source>
</evidence>